<dbReference type="Pfam" id="PF08263">
    <property type="entry name" value="LRRNT_2"/>
    <property type="match status" value="1"/>
</dbReference>
<evidence type="ECO:0000313" key="6">
    <source>
        <dbReference type="Proteomes" id="UP001412067"/>
    </source>
</evidence>
<protein>
    <recommendedName>
        <fullName evidence="4">Leucine-rich repeat-containing N-terminal plant-type domain-containing protein</fullName>
    </recommendedName>
</protein>
<evidence type="ECO:0000259" key="4">
    <source>
        <dbReference type="Pfam" id="PF08263"/>
    </source>
</evidence>
<keyword evidence="6" id="KW-1185">Reference proteome</keyword>
<evidence type="ECO:0000256" key="1">
    <source>
        <dbReference type="ARBA" id="ARBA00022614"/>
    </source>
</evidence>
<dbReference type="InterPro" id="IPR001611">
    <property type="entry name" value="Leu-rich_rpt"/>
</dbReference>
<feature type="chain" id="PRO_5045366166" description="Leucine-rich repeat-containing N-terminal plant-type domain-containing protein" evidence="3">
    <location>
        <begin position="19"/>
        <end position="404"/>
    </location>
</feature>
<dbReference type="InterPro" id="IPR053213">
    <property type="entry name" value="RLP29"/>
</dbReference>
<dbReference type="Gene3D" id="3.80.10.10">
    <property type="entry name" value="Ribonuclease Inhibitor"/>
    <property type="match status" value="3"/>
</dbReference>
<evidence type="ECO:0000256" key="2">
    <source>
        <dbReference type="ARBA" id="ARBA00022737"/>
    </source>
</evidence>
<feature type="signal peptide" evidence="3">
    <location>
        <begin position="1"/>
        <end position="18"/>
    </location>
</feature>
<reference evidence="5 6" key="1">
    <citation type="journal article" date="2022" name="Nat. Plants">
        <title>Genomes of leafy and leafless Platanthera orchids illuminate the evolution of mycoheterotrophy.</title>
        <authorList>
            <person name="Li M.H."/>
            <person name="Liu K.W."/>
            <person name="Li Z."/>
            <person name="Lu H.C."/>
            <person name="Ye Q.L."/>
            <person name="Zhang D."/>
            <person name="Wang J.Y."/>
            <person name="Li Y.F."/>
            <person name="Zhong Z.M."/>
            <person name="Liu X."/>
            <person name="Yu X."/>
            <person name="Liu D.K."/>
            <person name="Tu X.D."/>
            <person name="Liu B."/>
            <person name="Hao Y."/>
            <person name="Liao X.Y."/>
            <person name="Jiang Y.T."/>
            <person name="Sun W.H."/>
            <person name="Chen J."/>
            <person name="Chen Y.Q."/>
            <person name="Ai Y."/>
            <person name="Zhai J.W."/>
            <person name="Wu S.S."/>
            <person name="Zhou Z."/>
            <person name="Hsiao Y.Y."/>
            <person name="Wu W.L."/>
            <person name="Chen Y.Y."/>
            <person name="Lin Y.F."/>
            <person name="Hsu J.L."/>
            <person name="Li C.Y."/>
            <person name="Wang Z.W."/>
            <person name="Zhao X."/>
            <person name="Zhong W.Y."/>
            <person name="Ma X.K."/>
            <person name="Ma L."/>
            <person name="Huang J."/>
            <person name="Chen G.Z."/>
            <person name="Huang M.Z."/>
            <person name="Huang L."/>
            <person name="Peng D.H."/>
            <person name="Luo Y.B."/>
            <person name="Zou S.Q."/>
            <person name="Chen S.P."/>
            <person name="Lan S."/>
            <person name="Tsai W.C."/>
            <person name="Van de Peer Y."/>
            <person name="Liu Z.J."/>
        </authorList>
    </citation>
    <scope>NUCLEOTIDE SEQUENCE [LARGE SCALE GENOMIC DNA]</scope>
    <source>
        <strain evidence="5">Lor288</strain>
    </source>
</reference>
<evidence type="ECO:0000256" key="3">
    <source>
        <dbReference type="SAM" id="SignalP"/>
    </source>
</evidence>
<dbReference type="InterPro" id="IPR032675">
    <property type="entry name" value="LRR_dom_sf"/>
</dbReference>
<dbReference type="SUPFAM" id="SSF52058">
    <property type="entry name" value="L domain-like"/>
    <property type="match status" value="1"/>
</dbReference>
<name>A0ABR2MX03_9ASPA</name>
<dbReference type="PANTHER" id="PTHR48009">
    <property type="entry name" value="LEUCINE-RICH REPEAT (LRR) FAMILY PROTEIN"/>
    <property type="match status" value="1"/>
</dbReference>
<comment type="caution">
    <text evidence="5">The sequence shown here is derived from an EMBL/GenBank/DDBJ whole genome shotgun (WGS) entry which is preliminary data.</text>
</comment>
<feature type="domain" description="Leucine-rich repeat-containing N-terminal plant-type" evidence="4">
    <location>
        <begin position="26"/>
        <end position="67"/>
    </location>
</feature>
<dbReference type="Pfam" id="PF00560">
    <property type="entry name" value="LRR_1"/>
    <property type="match status" value="3"/>
</dbReference>
<evidence type="ECO:0000313" key="5">
    <source>
        <dbReference type="EMBL" id="KAK8967433.1"/>
    </source>
</evidence>
<sequence>MAASFAPFLLFFLYSTSARSSPSLAPGDLQALLDIRQSLFDLPGSTFFSTWNFFLDPCASFTGVTCSSDDSNFNFLRVSVLTLGTGLTDSPGLGGTLPHSISNLTALTLLSISSNRFLGPIPTSLSNLPFLHTLDLSQNQLQGPIHSSLLSSNPSLKVLLLAYNGGLFGSIPSELTSASNLLHLDLRGNSFTGSLPPLPATLRFLSASLNSLSGLLVDLSYNAFSGAFPLSILALPLLSSIFLSHNNFSGDVSLPFSSEPMPRWAVVDVSYNMLTGELPAGLAASATLYLNGNRFTGAVPEEYIASVHNGSMNTLYAQDNYLTVFSRPVAAGMAVPAMASLCLSHNCMVPPAEATSGCPSSVQAQLPRPAYQCRATAGEIIFENGSRVGFLYRVGTTLVHEAEK</sequence>
<proteinExistence type="predicted"/>
<accession>A0ABR2MX03</accession>
<keyword evidence="3" id="KW-0732">Signal</keyword>
<dbReference type="InterPro" id="IPR013210">
    <property type="entry name" value="LRR_N_plant-typ"/>
</dbReference>
<keyword evidence="2" id="KW-0677">Repeat</keyword>
<organism evidence="5 6">
    <name type="scientific">Platanthera guangdongensis</name>
    <dbReference type="NCBI Taxonomy" id="2320717"/>
    <lineage>
        <taxon>Eukaryota</taxon>
        <taxon>Viridiplantae</taxon>
        <taxon>Streptophyta</taxon>
        <taxon>Embryophyta</taxon>
        <taxon>Tracheophyta</taxon>
        <taxon>Spermatophyta</taxon>
        <taxon>Magnoliopsida</taxon>
        <taxon>Liliopsida</taxon>
        <taxon>Asparagales</taxon>
        <taxon>Orchidaceae</taxon>
        <taxon>Orchidoideae</taxon>
        <taxon>Orchideae</taxon>
        <taxon>Orchidinae</taxon>
        <taxon>Platanthera</taxon>
    </lineage>
</organism>
<dbReference type="PANTHER" id="PTHR48009:SF1">
    <property type="entry name" value="LEUCINE-RICH REPEAT (LRR) FAMILY PROTEIN"/>
    <property type="match status" value="1"/>
</dbReference>
<dbReference type="EMBL" id="JBBWWR010000005">
    <property type="protein sequence ID" value="KAK8967433.1"/>
    <property type="molecule type" value="Genomic_DNA"/>
</dbReference>
<gene>
    <name evidence="5" type="ORF">KSP40_PGU003861</name>
</gene>
<keyword evidence="1" id="KW-0433">Leucine-rich repeat</keyword>
<dbReference type="Proteomes" id="UP001412067">
    <property type="component" value="Unassembled WGS sequence"/>
</dbReference>